<dbReference type="InterPro" id="IPR029526">
    <property type="entry name" value="PGBD"/>
</dbReference>
<comment type="caution">
    <text evidence="2">The sequence shown here is derived from an EMBL/GenBank/DDBJ whole genome shotgun (WGS) entry which is preliminary data.</text>
</comment>
<accession>A0A8K0KPW8</accession>
<organism evidence="2 3">
    <name type="scientific">Ladona fulva</name>
    <name type="common">Scarce chaser dragonfly</name>
    <name type="synonym">Libellula fulva</name>
    <dbReference type="NCBI Taxonomy" id="123851"/>
    <lineage>
        <taxon>Eukaryota</taxon>
        <taxon>Metazoa</taxon>
        <taxon>Ecdysozoa</taxon>
        <taxon>Arthropoda</taxon>
        <taxon>Hexapoda</taxon>
        <taxon>Insecta</taxon>
        <taxon>Pterygota</taxon>
        <taxon>Palaeoptera</taxon>
        <taxon>Odonata</taxon>
        <taxon>Epiprocta</taxon>
        <taxon>Anisoptera</taxon>
        <taxon>Libelluloidea</taxon>
        <taxon>Libellulidae</taxon>
        <taxon>Ladona</taxon>
    </lineage>
</organism>
<evidence type="ECO:0000313" key="3">
    <source>
        <dbReference type="Proteomes" id="UP000792457"/>
    </source>
</evidence>
<dbReference type="AlphaFoldDB" id="A0A8K0KPW8"/>
<dbReference type="OrthoDB" id="6430619at2759"/>
<feature type="non-terminal residue" evidence="2">
    <location>
        <position position="1"/>
    </location>
</feature>
<keyword evidence="3" id="KW-1185">Reference proteome</keyword>
<reference evidence="2" key="1">
    <citation type="submission" date="2013-04" db="EMBL/GenBank/DDBJ databases">
        <authorList>
            <person name="Qu J."/>
            <person name="Murali S.C."/>
            <person name="Bandaranaike D."/>
            <person name="Bellair M."/>
            <person name="Blankenburg K."/>
            <person name="Chao H."/>
            <person name="Dinh H."/>
            <person name="Doddapaneni H."/>
            <person name="Downs B."/>
            <person name="Dugan-Rocha S."/>
            <person name="Elkadiri S."/>
            <person name="Gnanaolivu R.D."/>
            <person name="Hernandez B."/>
            <person name="Javaid M."/>
            <person name="Jayaseelan J.C."/>
            <person name="Lee S."/>
            <person name="Li M."/>
            <person name="Ming W."/>
            <person name="Munidasa M."/>
            <person name="Muniz J."/>
            <person name="Nguyen L."/>
            <person name="Ongeri F."/>
            <person name="Osuji N."/>
            <person name="Pu L.-L."/>
            <person name="Puazo M."/>
            <person name="Qu C."/>
            <person name="Quiroz J."/>
            <person name="Raj R."/>
            <person name="Weissenberger G."/>
            <person name="Xin Y."/>
            <person name="Zou X."/>
            <person name="Han Y."/>
            <person name="Richards S."/>
            <person name="Worley K."/>
            <person name="Muzny D."/>
            <person name="Gibbs R."/>
        </authorList>
    </citation>
    <scope>NUCLEOTIDE SEQUENCE</scope>
    <source>
        <strain evidence="2">Sampled in the wild</strain>
    </source>
</reference>
<sequence>MQKPEEDKKRWNGRIAKYIVFEDKKTKSALSHPFEDFGHCANAKWMMNQDIKSNIVGEEEDINYIIITSDLEDDKVYQKGERLGRQHFLLITSEQQCCIEEIRDQIKPNSLATPLGVTTHWLGTTAIDGPAKKRWKCDRRRNKIQSMDYTGSPTGVKSLSDQIVPNLELSHIRDCILKYRECLSSAIKTENNFATEYKYGYYRKGLKPYEYVNSFWNDNIQGDSSPDLFQRLVQRTTDAVGMVKITRKGIPTVLWKKLKKGEVVSAKCGKLVALKWRDKRDVSMLTTRHSIGMQP</sequence>
<gene>
    <name evidence="2" type="ORF">J437_LFUL018713</name>
</gene>
<evidence type="ECO:0000313" key="2">
    <source>
        <dbReference type="EMBL" id="KAG8239371.1"/>
    </source>
</evidence>
<protein>
    <recommendedName>
        <fullName evidence="1">PiggyBac transposable element-derived protein domain-containing protein</fullName>
    </recommendedName>
</protein>
<dbReference type="Pfam" id="PF13843">
    <property type="entry name" value="DDE_Tnp_1_7"/>
    <property type="match status" value="1"/>
</dbReference>
<dbReference type="Proteomes" id="UP000792457">
    <property type="component" value="Unassembled WGS sequence"/>
</dbReference>
<evidence type="ECO:0000259" key="1">
    <source>
        <dbReference type="Pfam" id="PF13843"/>
    </source>
</evidence>
<feature type="domain" description="PiggyBac transposable element-derived protein" evidence="1">
    <location>
        <begin position="224"/>
        <end position="290"/>
    </location>
</feature>
<proteinExistence type="predicted"/>
<dbReference type="EMBL" id="KZ309618">
    <property type="protein sequence ID" value="KAG8239371.1"/>
    <property type="molecule type" value="Genomic_DNA"/>
</dbReference>
<reference evidence="2" key="2">
    <citation type="submission" date="2017-10" db="EMBL/GenBank/DDBJ databases">
        <title>Ladona fulva Genome sequencing and assembly.</title>
        <authorList>
            <person name="Murali S."/>
            <person name="Richards S."/>
            <person name="Bandaranaike D."/>
            <person name="Bellair M."/>
            <person name="Blankenburg K."/>
            <person name="Chao H."/>
            <person name="Dinh H."/>
            <person name="Doddapaneni H."/>
            <person name="Dugan-Rocha S."/>
            <person name="Elkadiri S."/>
            <person name="Gnanaolivu R."/>
            <person name="Hernandez B."/>
            <person name="Skinner E."/>
            <person name="Javaid M."/>
            <person name="Lee S."/>
            <person name="Li M."/>
            <person name="Ming W."/>
            <person name="Munidasa M."/>
            <person name="Muniz J."/>
            <person name="Nguyen L."/>
            <person name="Hughes D."/>
            <person name="Osuji N."/>
            <person name="Pu L.-L."/>
            <person name="Puazo M."/>
            <person name="Qu C."/>
            <person name="Quiroz J."/>
            <person name="Raj R."/>
            <person name="Weissenberger G."/>
            <person name="Xin Y."/>
            <person name="Zou X."/>
            <person name="Han Y."/>
            <person name="Worley K."/>
            <person name="Muzny D."/>
            <person name="Gibbs R."/>
        </authorList>
    </citation>
    <scope>NUCLEOTIDE SEQUENCE</scope>
    <source>
        <strain evidence="2">Sampled in the wild</strain>
    </source>
</reference>
<name>A0A8K0KPW8_LADFU</name>